<comment type="caution">
    <text evidence="2">The sequence shown here is derived from an EMBL/GenBank/DDBJ whole genome shotgun (WGS) entry which is preliminary data.</text>
</comment>
<sequence>MRFSCLPLLLLLPVYGFAQTSPDNSMQQTTRDRINFSGLKIPANGVLFGVDGPPGQILGDAYLDTTFQAGTIRFYGRIGQSDTLAGVPVRLDLMANEVEIQASPADIRVAKGHSVKRFAMNSKLGGVSHFVNVLEYRGDADAINGFFEQLVTGRVELLLHPFISVKKSTYNPALNTGSKDDQLLKKADWYIGRQGQAVKFSPGKKAVLELMADRKEQVEAYLQAEKPDLKSRAGLVALFTFYNRL</sequence>
<evidence type="ECO:0008006" key="4">
    <source>
        <dbReference type="Google" id="ProtNLM"/>
    </source>
</evidence>
<keyword evidence="3" id="KW-1185">Reference proteome</keyword>
<keyword evidence="1" id="KW-0732">Signal</keyword>
<gene>
    <name evidence="2" type="ORF">EQG79_12635</name>
</gene>
<dbReference type="Proteomes" id="UP000290407">
    <property type="component" value="Unassembled WGS sequence"/>
</dbReference>
<proteinExistence type="predicted"/>
<evidence type="ECO:0000256" key="1">
    <source>
        <dbReference type="SAM" id="SignalP"/>
    </source>
</evidence>
<evidence type="ECO:0000313" key="3">
    <source>
        <dbReference type="Proteomes" id="UP000290407"/>
    </source>
</evidence>
<feature type="signal peptide" evidence="1">
    <location>
        <begin position="1"/>
        <end position="18"/>
    </location>
</feature>
<accession>A0A4V1RW91</accession>
<feature type="chain" id="PRO_5020971309" description="DUF4369 domain-containing protein" evidence="1">
    <location>
        <begin position="19"/>
        <end position="245"/>
    </location>
</feature>
<dbReference type="EMBL" id="SBLB01000003">
    <property type="protein sequence ID" value="RYC69448.1"/>
    <property type="molecule type" value="Genomic_DNA"/>
</dbReference>
<reference evidence="2 3" key="1">
    <citation type="submission" date="2019-01" db="EMBL/GenBank/DDBJ databases">
        <title>Spirosoma flava sp. nov., a propanil-degrading bacterium isolated from herbicide-contaminated soil.</title>
        <authorList>
            <person name="Zhang L."/>
            <person name="Jiang J.-D."/>
        </authorList>
    </citation>
    <scope>NUCLEOTIDE SEQUENCE [LARGE SCALE GENOMIC DNA]</scope>
    <source>
        <strain evidence="2 3">TY50</strain>
    </source>
</reference>
<name>A0A4V1RW91_9BACT</name>
<organism evidence="2 3">
    <name type="scientific">Spirosoma sordidisoli</name>
    <dbReference type="NCBI Taxonomy" id="2502893"/>
    <lineage>
        <taxon>Bacteria</taxon>
        <taxon>Pseudomonadati</taxon>
        <taxon>Bacteroidota</taxon>
        <taxon>Cytophagia</taxon>
        <taxon>Cytophagales</taxon>
        <taxon>Cytophagaceae</taxon>
        <taxon>Spirosoma</taxon>
    </lineage>
</organism>
<protein>
    <recommendedName>
        <fullName evidence="4">DUF4369 domain-containing protein</fullName>
    </recommendedName>
</protein>
<dbReference type="RefSeq" id="WP_077921157.1">
    <property type="nucleotide sequence ID" value="NZ_SBLB01000003.1"/>
</dbReference>
<evidence type="ECO:0000313" key="2">
    <source>
        <dbReference type="EMBL" id="RYC69448.1"/>
    </source>
</evidence>
<dbReference type="AlphaFoldDB" id="A0A4V1RW91"/>